<dbReference type="AlphaFoldDB" id="A0A7R8D4N5"/>
<dbReference type="OrthoDB" id="10070999at2759"/>
<accession>A0A7R8D4N5</accession>
<name>A0A7R8D4N5_LEPSM</name>
<sequence length="140" mass="15706">MEPEGTTRKYSSPRPRRHHSLIIPESLRDHTILYGPPPRFGPVFRIGGKMDPGRFTSSTQKLYYVGIHEEERSEFDFPSCPSGNNLHNNHHGKNNSAPSTRPSHRFSLCVSNPSSSSMGSGARPTLSPVREHFAEEPRVL</sequence>
<proteinExistence type="predicted"/>
<evidence type="ECO:0000256" key="1">
    <source>
        <dbReference type="SAM" id="MobiDB-lite"/>
    </source>
</evidence>
<keyword evidence="3" id="KW-1185">Reference proteome</keyword>
<evidence type="ECO:0000313" key="2">
    <source>
        <dbReference type="EMBL" id="CAF3023431.1"/>
    </source>
</evidence>
<protein>
    <submittedName>
        <fullName evidence="2">(salmon louse) hypothetical protein</fullName>
    </submittedName>
</protein>
<dbReference type="Proteomes" id="UP000675881">
    <property type="component" value="Chromosome 8"/>
</dbReference>
<gene>
    <name evidence="2" type="ORF">LSAA_14094</name>
</gene>
<feature type="compositionally biased region" description="Low complexity" evidence="1">
    <location>
        <begin position="111"/>
        <end position="120"/>
    </location>
</feature>
<evidence type="ECO:0000313" key="3">
    <source>
        <dbReference type="Proteomes" id="UP000675881"/>
    </source>
</evidence>
<dbReference type="EMBL" id="HG994587">
    <property type="protein sequence ID" value="CAF3023431.1"/>
    <property type="molecule type" value="Genomic_DNA"/>
</dbReference>
<feature type="compositionally biased region" description="Basic and acidic residues" evidence="1">
    <location>
        <begin position="129"/>
        <end position="140"/>
    </location>
</feature>
<reference evidence="2" key="1">
    <citation type="submission" date="2021-02" db="EMBL/GenBank/DDBJ databases">
        <authorList>
            <person name="Bekaert M."/>
        </authorList>
    </citation>
    <scope>NUCLEOTIDE SEQUENCE</scope>
    <source>
        <strain evidence="2">IoA-00</strain>
    </source>
</reference>
<feature type="region of interest" description="Disordered" evidence="1">
    <location>
        <begin position="78"/>
        <end position="140"/>
    </location>
</feature>
<organism evidence="2 3">
    <name type="scientific">Lepeophtheirus salmonis</name>
    <name type="common">Salmon louse</name>
    <name type="synonym">Caligus salmonis</name>
    <dbReference type="NCBI Taxonomy" id="72036"/>
    <lineage>
        <taxon>Eukaryota</taxon>
        <taxon>Metazoa</taxon>
        <taxon>Ecdysozoa</taxon>
        <taxon>Arthropoda</taxon>
        <taxon>Crustacea</taxon>
        <taxon>Multicrustacea</taxon>
        <taxon>Hexanauplia</taxon>
        <taxon>Copepoda</taxon>
        <taxon>Siphonostomatoida</taxon>
        <taxon>Caligidae</taxon>
        <taxon>Lepeophtheirus</taxon>
    </lineage>
</organism>